<feature type="transmembrane region" description="Helical" evidence="2">
    <location>
        <begin position="54"/>
        <end position="73"/>
    </location>
</feature>
<dbReference type="CDD" id="cd02440">
    <property type="entry name" value="AdoMet_MTases"/>
    <property type="match status" value="1"/>
</dbReference>
<dbReference type="NCBIfam" id="NF037959">
    <property type="entry name" value="MFS_SpdSyn"/>
    <property type="match status" value="1"/>
</dbReference>
<keyword evidence="2" id="KW-0472">Membrane</keyword>
<dbReference type="PANTHER" id="PTHR43317:SF1">
    <property type="entry name" value="THERMOSPERMINE SYNTHASE ACAULIS5"/>
    <property type="match status" value="1"/>
</dbReference>
<accession>A0A4Q9VTP9</accession>
<dbReference type="SUPFAM" id="SSF53335">
    <property type="entry name" value="S-adenosyl-L-methionine-dependent methyltransferases"/>
    <property type="match status" value="1"/>
</dbReference>
<dbReference type="OrthoDB" id="9761985at2"/>
<dbReference type="EMBL" id="SJFN01000007">
    <property type="protein sequence ID" value="TBW39469.1"/>
    <property type="molecule type" value="Genomic_DNA"/>
</dbReference>
<keyword evidence="4" id="KW-1185">Reference proteome</keyword>
<keyword evidence="2" id="KW-0812">Transmembrane</keyword>
<feature type="transmembrane region" description="Helical" evidence="2">
    <location>
        <begin position="349"/>
        <end position="369"/>
    </location>
</feature>
<evidence type="ECO:0008006" key="5">
    <source>
        <dbReference type="Google" id="ProtNLM"/>
    </source>
</evidence>
<proteinExistence type="predicted"/>
<dbReference type="GO" id="GO:0006596">
    <property type="term" value="P:polyamine biosynthetic process"/>
    <property type="evidence" value="ECO:0007669"/>
    <property type="project" value="UniProtKB-KW"/>
</dbReference>
<feature type="transmembrane region" description="Helical" evidence="2">
    <location>
        <begin position="404"/>
        <end position="424"/>
    </location>
</feature>
<feature type="transmembrane region" description="Helical" evidence="2">
    <location>
        <begin position="118"/>
        <end position="137"/>
    </location>
</feature>
<keyword evidence="1" id="KW-0620">Polyamine biosynthesis</keyword>
<feature type="transmembrane region" description="Helical" evidence="2">
    <location>
        <begin position="12"/>
        <end position="34"/>
    </location>
</feature>
<feature type="transmembrane region" description="Helical" evidence="2">
    <location>
        <begin position="430"/>
        <end position="446"/>
    </location>
</feature>
<dbReference type="PANTHER" id="PTHR43317">
    <property type="entry name" value="THERMOSPERMINE SYNTHASE ACAULIS5"/>
    <property type="match status" value="1"/>
</dbReference>
<evidence type="ECO:0000313" key="3">
    <source>
        <dbReference type="EMBL" id="TBW39469.1"/>
    </source>
</evidence>
<feature type="transmembrane region" description="Helical" evidence="2">
    <location>
        <begin position="293"/>
        <end position="312"/>
    </location>
</feature>
<feature type="transmembrane region" description="Helical" evidence="2">
    <location>
        <begin position="85"/>
        <end position="106"/>
    </location>
</feature>
<gene>
    <name evidence="3" type="ORF">EYW49_06245</name>
</gene>
<feature type="transmembrane region" description="Helical" evidence="2">
    <location>
        <begin position="453"/>
        <end position="472"/>
    </location>
</feature>
<dbReference type="Gene3D" id="3.40.50.150">
    <property type="entry name" value="Vaccinia Virus protein VP39"/>
    <property type="match status" value="1"/>
</dbReference>
<dbReference type="AlphaFoldDB" id="A0A4Q9VTP9"/>
<dbReference type="Proteomes" id="UP000292781">
    <property type="component" value="Unassembled WGS sequence"/>
</dbReference>
<keyword evidence="2" id="KW-1133">Transmembrane helix</keyword>
<feature type="transmembrane region" description="Helical" evidence="2">
    <location>
        <begin position="261"/>
        <end position="281"/>
    </location>
</feature>
<protein>
    <recommendedName>
        <fullName evidence="5">Spermidine synthase</fullName>
    </recommendedName>
</protein>
<evidence type="ECO:0000256" key="1">
    <source>
        <dbReference type="ARBA" id="ARBA00023115"/>
    </source>
</evidence>
<organism evidence="3 4">
    <name type="scientific">Siculibacillus lacustris</name>
    <dbReference type="NCBI Taxonomy" id="1549641"/>
    <lineage>
        <taxon>Bacteria</taxon>
        <taxon>Pseudomonadati</taxon>
        <taxon>Pseudomonadota</taxon>
        <taxon>Alphaproteobacteria</taxon>
        <taxon>Hyphomicrobiales</taxon>
        <taxon>Ancalomicrobiaceae</taxon>
        <taxon>Siculibacillus</taxon>
    </lineage>
</organism>
<reference evidence="3 4" key="1">
    <citation type="submission" date="2019-02" db="EMBL/GenBank/DDBJ databases">
        <title>Siculibacillus lacustris gen. nov., sp. nov., a new rosette-forming bacterium isolated from a freshwater crater lake (Lake St. Ana, Romania).</title>
        <authorList>
            <person name="Felfoldi T."/>
            <person name="Marton Z."/>
            <person name="Szabo A."/>
            <person name="Mentes A."/>
            <person name="Boka K."/>
            <person name="Marialigeti K."/>
            <person name="Mathe I."/>
            <person name="Koncz M."/>
            <person name="Schumann P."/>
            <person name="Toth E."/>
        </authorList>
    </citation>
    <scope>NUCLEOTIDE SEQUENCE [LARGE SCALE GENOMIC DNA]</scope>
    <source>
        <strain evidence="3 4">SA-279</strain>
    </source>
</reference>
<name>A0A4Q9VTP9_9HYPH</name>
<dbReference type="RefSeq" id="WP_131307316.1">
    <property type="nucleotide sequence ID" value="NZ_SJFN01000007.1"/>
</dbReference>
<feature type="transmembrane region" description="Helical" evidence="2">
    <location>
        <begin position="234"/>
        <end position="255"/>
    </location>
</feature>
<dbReference type="InterPro" id="IPR029063">
    <property type="entry name" value="SAM-dependent_MTases_sf"/>
</dbReference>
<sequence>MSQTITTRRTGRGLSALILPAFAGTLFLSAFLLFSVQPMFTKMVLPKLGGSAAVWSVAMVFFQAVLLAGYGLAHLLTTRLGLAKAIGVHLMVCLAAAVVLPIAVPASWGAPPERFTEVWLIGLFALTVGLPFFAVSVNGPLLQAWFARTGHAHASDPYFLYGASNLGSFLALLAYPVVIEPWIGAQAQARLWAGGFLVLAALIAALGAVTLKTAPAGAAREVRTKPEPIAARRALRWVFLAFVPSALLVAVTAHISTDVAAAPFLWVLPLSLFLATFVLVFRHRPLPPHGAMLAVQPFLMAAVVALTALPVLPLPARVALELAAFFVAAMVAHGELAADRPKPDNLTAFYLWMSLGGVLGGIFAGLLAPAIFTTIAEYPILLVAALACRPGLRRPSTADLRRALPWVAGAALLFALPVALHLPLGTLTDATLLALVALAVVLVVMARADDLRLAGTFAVTLFAAVGFAPGLAKVESVRSFYGVHRIAESADGQFRFLFHGTTIHGAERIRDVAGAPIDGRPRPATYYWSGGPLADVIAAARAAGGGRIARVAAIGLGTGSLACHARAGEAWTFYEIDPEVVRIARDPAKFRFLAACRPDQEIVVGDGRLTLARADRPAADLIVVDAFSSDSIPVHLLTREAIRLYRDRLGPHGLLAFHLTNRHMDLLPVAAALGTAEGLTVWSRVGHPDAAGEAEHDGTSAVAVMARDPADLATIAGDPAWRRMAPETQVAAWTDDHADVLAAILRRATGREPETH</sequence>
<evidence type="ECO:0000256" key="2">
    <source>
        <dbReference type="SAM" id="Phobius"/>
    </source>
</evidence>
<feature type="transmembrane region" description="Helical" evidence="2">
    <location>
        <begin position="191"/>
        <end position="214"/>
    </location>
</feature>
<evidence type="ECO:0000313" key="4">
    <source>
        <dbReference type="Proteomes" id="UP000292781"/>
    </source>
</evidence>
<comment type="caution">
    <text evidence="3">The sequence shown here is derived from an EMBL/GenBank/DDBJ whole genome shotgun (WGS) entry which is preliminary data.</text>
</comment>
<feature type="transmembrane region" description="Helical" evidence="2">
    <location>
        <begin position="158"/>
        <end position="179"/>
    </location>
</feature>